<dbReference type="NCBIfam" id="TIGR01509">
    <property type="entry name" value="HAD-SF-IA-v3"/>
    <property type="match status" value="1"/>
</dbReference>
<dbReference type="NCBIfam" id="TIGR01549">
    <property type="entry name" value="HAD-SF-IA-v1"/>
    <property type="match status" value="1"/>
</dbReference>
<keyword evidence="4" id="KW-0460">Magnesium</keyword>
<dbReference type="PANTHER" id="PTHR46193:SF18">
    <property type="entry name" value="HEXITOL PHOSPHATASE B"/>
    <property type="match status" value="1"/>
</dbReference>
<accession>A0ABZ1B9P4</accession>
<reference evidence="6 7" key="1">
    <citation type="submission" date="2023-12" db="EMBL/GenBank/DDBJ databases">
        <title>Blastococcus brunescens sp. nov., an actonobacterium isolated from sandstone collected in sahara desert.</title>
        <authorList>
            <person name="Gtari M."/>
            <person name="Ghodhbane F."/>
        </authorList>
    </citation>
    <scope>NUCLEOTIDE SEQUENCE [LARGE SCALE GENOMIC DNA]</scope>
    <source>
        <strain evidence="6 7">BMG 8361</strain>
    </source>
</reference>
<evidence type="ECO:0000313" key="7">
    <source>
        <dbReference type="Proteomes" id="UP001324287"/>
    </source>
</evidence>
<dbReference type="InterPro" id="IPR036412">
    <property type="entry name" value="HAD-like_sf"/>
</dbReference>
<evidence type="ECO:0000256" key="5">
    <source>
        <dbReference type="ARBA" id="ARBA00023277"/>
    </source>
</evidence>
<proteinExistence type="inferred from homology"/>
<dbReference type="CDD" id="cd07505">
    <property type="entry name" value="HAD_BPGM-like"/>
    <property type="match status" value="1"/>
</dbReference>
<dbReference type="Proteomes" id="UP001324287">
    <property type="component" value="Chromosome"/>
</dbReference>
<dbReference type="SUPFAM" id="SSF56784">
    <property type="entry name" value="HAD-like"/>
    <property type="match status" value="1"/>
</dbReference>
<dbReference type="EMBL" id="CP141261">
    <property type="protein sequence ID" value="WRL66451.1"/>
    <property type="molecule type" value="Genomic_DNA"/>
</dbReference>
<dbReference type="InterPro" id="IPR051600">
    <property type="entry name" value="Beta-PGM-like"/>
</dbReference>
<dbReference type="InterPro" id="IPR023214">
    <property type="entry name" value="HAD_sf"/>
</dbReference>
<evidence type="ECO:0000256" key="2">
    <source>
        <dbReference type="ARBA" id="ARBA00006171"/>
    </source>
</evidence>
<keyword evidence="3" id="KW-0479">Metal-binding</keyword>
<comment type="similarity">
    <text evidence="2">Belongs to the HAD-like hydrolase superfamily. CbbY/CbbZ/Gph/YieH family.</text>
</comment>
<protein>
    <submittedName>
        <fullName evidence="6">HAD family phosphatase</fullName>
    </submittedName>
</protein>
<dbReference type="RefSeq" id="WP_324277763.1">
    <property type="nucleotide sequence ID" value="NZ_CP141261.1"/>
</dbReference>
<keyword evidence="5" id="KW-0119">Carbohydrate metabolism</keyword>
<dbReference type="Gene3D" id="3.40.50.1000">
    <property type="entry name" value="HAD superfamily/HAD-like"/>
    <property type="match status" value="1"/>
</dbReference>
<dbReference type="PRINTS" id="PR00413">
    <property type="entry name" value="HADHALOGNASE"/>
</dbReference>
<evidence type="ECO:0000256" key="4">
    <source>
        <dbReference type="ARBA" id="ARBA00022842"/>
    </source>
</evidence>
<sequence>MSDPQPGRADLRAVLFDMDGTLVETEQYWGEAMFELAASLGGRMSESARAATVGSTMRRSMAILHADLGLVRTEEELLDDARWVEYRTAQLLATGISWCPGARELLTEVRAAGLRTALVTTTPRRLADIVLSTIRADLGADPFDVTVCGDEVPARKPDPAPYRQAMSALGVGPEACVVIEDSESGVAAGLAAGAAVLGVPTLQALAPAPGLTLRKGLGGIGLEDLAGVLAARQPAGVPA</sequence>
<gene>
    <name evidence="6" type="ORF">U6N30_14130</name>
</gene>
<evidence type="ECO:0000256" key="1">
    <source>
        <dbReference type="ARBA" id="ARBA00001946"/>
    </source>
</evidence>
<name>A0ABZ1B9P4_9ACTN</name>
<dbReference type="Gene3D" id="1.10.150.240">
    <property type="entry name" value="Putative phosphatase, domain 2"/>
    <property type="match status" value="1"/>
</dbReference>
<keyword evidence="7" id="KW-1185">Reference proteome</keyword>
<comment type="cofactor">
    <cofactor evidence="1">
        <name>Mg(2+)</name>
        <dbReference type="ChEBI" id="CHEBI:18420"/>
    </cofactor>
</comment>
<dbReference type="SFLD" id="SFLDG01129">
    <property type="entry name" value="C1.5:_HAD__Beta-PGM__Phosphata"/>
    <property type="match status" value="1"/>
</dbReference>
<dbReference type="InterPro" id="IPR023198">
    <property type="entry name" value="PGP-like_dom2"/>
</dbReference>
<dbReference type="PANTHER" id="PTHR46193">
    <property type="entry name" value="6-PHOSPHOGLUCONATE PHOSPHATASE"/>
    <property type="match status" value="1"/>
</dbReference>
<dbReference type="SFLD" id="SFLDS00003">
    <property type="entry name" value="Haloacid_Dehalogenase"/>
    <property type="match status" value="1"/>
</dbReference>
<evidence type="ECO:0000256" key="3">
    <source>
        <dbReference type="ARBA" id="ARBA00022723"/>
    </source>
</evidence>
<dbReference type="InterPro" id="IPR006439">
    <property type="entry name" value="HAD-SF_hydro_IA"/>
</dbReference>
<evidence type="ECO:0000313" key="6">
    <source>
        <dbReference type="EMBL" id="WRL66451.1"/>
    </source>
</evidence>
<organism evidence="6 7">
    <name type="scientific">Blastococcus brunescens</name>
    <dbReference type="NCBI Taxonomy" id="1564165"/>
    <lineage>
        <taxon>Bacteria</taxon>
        <taxon>Bacillati</taxon>
        <taxon>Actinomycetota</taxon>
        <taxon>Actinomycetes</taxon>
        <taxon>Geodermatophilales</taxon>
        <taxon>Geodermatophilaceae</taxon>
        <taxon>Blastococcus</taxon>
    </lineage>
</organism>
<dbReference type="Pfam" id="PF00702">
    <property type="entry name" value="Hydrolase"/>
    <property type="match status" value="1"/>
</dbReference>